<dbReference type="Proteomes" id="UP000268094">
    <property type="component" value="Unassembled WGS sequence"/>
</dbReference>
<feature type="domain" description="Amidase" evidence="1">
    <location>
        <begin position="44"/>
        <end position="482"/>
    </location>
</feature>
<dbReference type="InterPro" id="IPR023631">
    <property type="entry name" value="Amidase_dom"/>
</dbReference>
<protein>
    <submittedName>
        <fullName evidence="2">Amidase</fullName>
    </submittedName>
</protein>
<sequence>MGPSMKSSVTLEEPVVANGARALVSLTTTELAAALRERRVSAVEVLDAFLSRARQHNPALNAVVTWDEARARQRAREADAALARGELWGPLHGVPFTVKDTFSTEGLRTTAGHPLLAEYVPTEDATVVARLKAAGGILFGKTNLPPFAADFQTRGPLLGQANNPHALERTPGGSSGGASASVAAGFTPFEVGSDIGGSVRLPAHFCGIVSIKPTETRVSSAGHIPDMPNGPRHVRNMACSGPLARSVADLRLVLSLIEGADLRNPEVPPVAPLGAAKPRALKGLRLAWGDMLGPFRADRETRELFQRFTAAARAEGVVVEETAPPSQDFADLLEVWGLMEGGLVGAPMPAEAREAFRGQFLPYPDDLLAKAIVKGTHLDLAGMGATLSRRDGHIATLEQFLSGWDAWMVPVSMTAAIVHTPFGQAVDVDGVPGRYLEVLGGFTSLFNATGSPVVVIPLGRTSSGLPVGAQLVGRRWADGALLDVAEALLPLGGGVRWPSAFTP</sequence>
<comment type="caution">
    <text evidence="2">The sequence shown here is derived from an EMBL/GenBank/DDBJ whole genome shotgun (WGS) entry which is preliminary data.</text>
</comment>
<dbReference type="AlphaFoldDB" id="A0A3A8JHH4"/>
<name>A0A3A8JHH4_9BACT</name>
<dbReference type="GO" id="GO:0012505">
    <property type="term" value="C:endomembrane system"/>
    <property type="evidence" value="ECO:0007669"/>
    <property type="project" value="TreeGrafter"/>
</dbReference>
<dbReference type="SUPFAM" id="SSF75304">
    <property type="entry name" value="Amidase signature (AS) enzymes"/>
    <property type="match status" value="1"/>
</dbReference>
<dbReference type="InterPro" id="IPR036928">
    <property type="entry name" value="AS_sf"/>
</dbReference>
<dbReference type="Gene3D" id="3.90.1300.10">
    <property type="entry name" value="Amidase signature (AS) domain"/>
    <property type="match status" value="1"/>
</dbReference>
<gene>
    <name evidence="2" type="ORF">D7V88_09635</name>
</gene>
<dbReference type="EMBL" id="RAVZ01000046">
    <property type="protein sequence ID" value="RKG91300.1"/>
    <property type="molecule type" value="Genomic_DNA"/>
</dbReference>
<dbReference type="PIRSF" id="PIRSF001221">
    <property type="entry name" value="Amidase_fungi"/>
    <property type="match status" value="1"/>
</dbReference>
<evidence type="ECO:0000313" key="3">
    <source>
        <dbReference type="Proteomes" id="UP000268094"/>
    </source>
</evidence>
<keyword evidence="3" id="KW-1185">Reference proteome</keyword>
<dbReference type="PANTHER" id="PTHR43372">
    <property type="entry name" value="FATTY-ACID AMIDE HYDROLASE"/>
    <property type="match status" value="1"/>
</dbReference>
<proteinExistence type="predicted"/>
<dbReference type="PANTHER" id="PTHR43372:SF4">
    <property type="entry name" value="FATTY-ACID AMIDE HYDROLASE 2"/>
    <property type="match status" value="1"/>
</dbReference>
<evidence type="ECO:0000313" key="2">
    <source>
        <dbReference type="EMBL" id="RKG91300.1"/>
    </source>
</evidence>
<dbReference type="InterPro" id="IPR052739">
    <property type="entry name" value="FAAH2"/>
</dbReference>
<organism evidence="2 3">
    <name type="scientific">Corallococcus terminator</name>
    <dbReference type="NCBI Taxonomy" id="2316733"/>
    <lineage>
        <taxon>Bacteria</taxon>
        <taxon>Pseudomonadati</taxon>
        <taxon>Myxococcota</taxon>
        <taxon>Myxococcia</taxon>
        <taxon>Myxococcales</taxon>
        <taxon>Cystobacterineae</taxon>
        <taxon>Myxococcaceae</taxon>
        <taxon>Corallococcus</taxon>
    </lineage>
</organism>
<accession>A0A3A8JHH4</accession>
<dbReference type="Pfam" id="PF01425">
    <property type="entry name" value="Amidase"/>
    <property type="match status" value="1"/>
</dbReference>
<reference evidence="3" key="1">
    <citation type="submission" date="2018-09" db="EMBL/GenBank/DDBJ databases">
        <authorList>
            <person name="Livingstone P.G."/>
            <person name="Whitworth D.E."/>
        </authorList>
    </citation>
    <scope>NUCLEOTIDE SEQUENCE [LARGE SCALE GENOMIC DNA]</scope>
    <source>
        <strain evidence="3">CA054A</strain>
    </source>
</reference>
<evidence type="ECO:0000259" key="1">
    <source>
        <dbReference type="Pfam" id="PF01425"/>
    </source>
</evidence>